<dbReference type="AlphaFoldDB" id="A0A3N0B4Q4"/>
<reference evidence="3" key="1">
    <citation type="submission" date="2018-05" db="EMBL/GenBank/DDBJ databases">
        <title>Genome Sequencing of selected type strains of the family Eggerthellaceae.</title>
        <authorList>
            <person name="Danylec N."/>
            <person name="Stoll D.A."/>
            <person name="Doetsch A."/>
            <person name="Huch M."/>
        </authorList>
    </citation>
    <scope>NUCLEOTIDE SEQUENCE [LARGE SCALE GENOMIC DNA]</scope>
    <source>
        <strain evidence="3">DSM 24851</strain>
    </source>
</reference>
<dbReference type="EMBL" id="QIBX01000001">
    <property type="protein sequence ID" value="RNL42092.1"/>
    <property type="molecule type" value="Genomic_DNA"/>
</dbReference>
<sequence>MDEIGGCMAEYGTANYIRIDSWRPGWVRYMYVDVEEYLADAIFETYDVHPKYANGEYFYPGTPYVLAECRVRTAQAAQFEECMGMLERKALLKGYADYPAMCKEILGFGAEEEAMEAYERSSGQTDHLRAIAEGDIEDPTLTHAQEARIKEAYRTYDEYEFDIWAKGFYAGGYATQRAKGRPAGDTQADPAESGDAEDDAI</sequence>
<gene>
    <name evidence="2" type="ORF">DMP06_01400</name>
</gene>
<evidence type="ECO:0000313" key="3">
    <source>
        <dbReference type="Proteomes" id="UP000269591"/>
    </source>
</evidence>
<evidence type="ECO:0000313" key="2">
    <source>
        <dbReference type="EMBL" id="RNL42092.1"/>
    </source>
</evidence>
<feature type="compositionally biased region" description="Acidic residues" evidence="1">
    <location>
        <begin position="192"/>
        <end position="201"/>
    </location>
</feature>
<keyword evidence="3" id="KW-1185">Reference proteome</keyword>
<organism evidence="2 3">
    <name type="scientific">Slackia equolifaciens</name>
    <dbReference type="NCBI Taxonomy" id="498718"/>
    <lineage>
        <taxon>Bacteria</taxon>
        <taxon>Bacillati</taxon>
        <taxon>Actinomycetota</taxon>
        <taxon>Coriobacteriia</taxon>
        <taxon>Eggerthellales</taxon>
        <taxon>Eggerthellaceae</taxon>
        <taxon>Slackia</taxon>
    </lineage>
</organism>
<evidence type="ECO:0000256" key="1">
    <source>
        <dbReference type="SAM" id="MobiDB-lite"/>
    </source>
</evidence>
<proteinExistence type="predicted"/>
<name>A0A3N0B4Q4_9ACTN</name>
<comment type="caution">
    <text evidence="2">The sequence shown here is derived from an EMBL/GenBank/DDBJ whole genome shotgun (WGS) entry which is preliminary data.</text>
</comment>
<protein>
    <submittedName>
        <fullName evidence="2">Uncharacterized protein</fullName>
    </submittedName>
</protein>
<feature type="region of interest" description="Disordered" evidence="1">
    <location>
        <begin position="176"/>
        <end position="201"/>
    </location>
</feature>
<dbReference type="Proteomes" id="UP000269591">
    <property type="component" value="Unassembled WGS sequence"/>
</dbReference>
<accession>A0A3N0B4Q4</accession>